<keyword evidence="4 9" id="KW-0812">Transmembrane</keyword>
<dbReference type="GO" id="GO:0005886">
    <property type="term" value="C:plasma membrane"/>
    <property type="evidence" value="ECO:0007669"/>
    <property type="project" value="UniProtKB-SubCell"/>
</dbReference>
<feature type="transmembrane region" description="Helical" evidence="9">
    <location>
        <begin position="133"/>
        <end position="152"/>
    </location>
</feature>
<comment type="caution">
    <text evidence="10">The sequence shown here is derived from an EMBL/GenBank/DDBJ whole genome shotgun (WGS) entry which is preliminary data.</text>
</comment>
<feature type="transmembrane region" description="Helical" evidence="9">
    <location>
        <begin position="244"/>
        <end position="267"/>
    </location>
</feature>
<keyword evidence="3" id="KW-1003">Cell membrane</keyword>
<keyword evidence="7 9" id="KW-0472">Membrane</keyword>
<keyword evidence="2" id="KW-0813">Transport</keyword>
<dbReference type="AlphaFoldDB" id="A0A562NGA0"/>
<evidence type="ECO:0000256" key="4">
    <source>
        <dbReference type="ARBA" id="ARBA00022692"/>
    </source>
</evidence>
<gene>
    <name evidence="10" type="ORF">IQ24_03083</name>
</gene>
<dbReference type="PANTHER" id="PTHR11795:SF447">
    <property type="entry name" value="ABC TRANSPORTER PERMEASE PROTEIN"/>
    <property type="match status" value="1"/>
</dbReference>
<evidence type="ECO:0000256" key="8">
    <source>
        <dbReference type="ARBA" id="ARBA00037998"/>
    </source>
</evidence>
<keyword evidence="11" id="KW-1185">Reference proteome</keyword>
<reference evidence="10 11" key="1">
    <citation type="journal article" date="2015" name="Stand. Genomic Sci.">
        <title>Genomic Encyclopedia of Bacterial and Archaeal Type Strains, Phase III: the genomes of soil and plant-associated and newly described type strains.</title>
        <authorList>
            <person name="Whitman W.B."/>
            <person name="Woyke T."/>
            <person name="Klenk H.P."/>
            <person name="Zhou Y."/>
            <person name="Lilburn T.G."/>
            <person name="Beck B.J."/>
            <person name="De Vos P."/>
            <person name="Vandamme P."/>
            <person name="Eisen J.A."/>
            <person name="Garrity G."/>
            <person name="Hugenholtz P."/>
            <person name="Kyrpides N.C."/>
        </authorList>
    </citation>
    <scope>NUCLEOTIDE SEQUENCE [LARGE SCALE GENOMIC DNA]</scope>
    <source>
        <strain evidence="10 11">CGMCC 1.5364</strain>
    </source>
</reference>
<evidence type="ECO:0000256" key="3">
    <source>
        <dbReference type="ARBA" id="ARBA00022475"/>
    </source>
</evidence>
<evidence type="ECO:0000256" key="1">
    <source>
        <dbReference type="ARBA" id="ARBA00004651"/>
    </source>
</evidence>
<accession>A0A562NGA0</accession>
<dbReference type="OrthoDB" id="9807115at2"/>
<feature type="transmembrane region" description="Helical" evidence="9">
    <location>
        <begin position="181"/>
        <end position="200"/>
    </location>
</feature>
<organism evidence="10 11">
    <name type="scientific">Paracoccus sulfuroxidans</name>
    <dbReference type="NCBI Taxonomy" id="384678"/>
    <lineage>
        <taxon>Bacteria</taxon>
        <taxon>Pseudomonadati</taxon>
        <taxon>Pseudomonadota</taxon>
        <taxon>Alphaproteobacteria</taxon>
        <taxon>Rhodobacterales</taxon>
        <taxon>Paracoccaceae</taxon>
        <taxon>Paracoccus</taxon>
    </lineage>
</organism>
<dbReference type="GO" id="GO:0006865">
    <property type="term" value="P:amino acid transport"/>
    <property type="evidence" value="ECO:0007669"/>
    <property type="project" value="UniProtKB-KW"/>
</dbReference>
<feature type="transmembrane region" description="Helical" evidence="9">
    <location>
        <begin position="90"/>
        <end position="108"/>
    </location>
</feature>
<comment type="subcellular location">
    <subcellularLocation>
        <location evidence="1">Cell membrane</location>
        <topology evidence="1">Multi-pass membrane protein</topology>
    </subcellularLocation>
</comment>
<evidence type="ECO:0000313" key="10">
    <source>
        <dbReference type="EMBL" id="TWI31225.1"/>
    </source>
</evidence>
<dbReference type="EMBL" id="VLKU01000010">
    <property type="protein sequence ID" value="TWI31225.1"/>
    <property type="molecule type" value="Genomic_DNA"/>
</dbReference>
<comment type="similarity">
    <text evidence="8">Belongs to the binding-protein-dependent transport system permease family. LivHM subfamily.</text>
</comment>
<feature type="transmembrane region" description="Helical" evidence="9">
    <location>
        <begin position="12"/>
        <end position="38"/>
    </location>
</feature>
<dbReference type="Proteomes" id="UP000316225">
    <property type="component" value="Unassembled WGS sequence"/>
</dbReference>
<dbReference type="GO" id="GO:0022857">
    <property type="term" value="F:transmembrane transporter activity"/>
    <property type="evidence" value="ECO:0007669"/>
    <property type="project" value="InterPro"/>
</dbReference>
<evidence type="ECO:0000256" key="6">
    <source>
        <dbReference type="ARBA" id="ARBA00022989"/>
    </source>
</evidence>
<evidence type="ECO:0000313" key="11">
    <source>
        <dbReference type="Proteomes" id="UP000316225"/>
    </source>
</evidence>
<dbReference type="PANTHER" id="PTHR11795">
    <property type="entry name" value="BRANCHED-CHAIN AMINO ACID TRANSPORT SYSTEM PERMEASE PROTEIN LIVH"/>
    <property type="match status" value="1"/>
</dbReference>
<dbReference type="RefSeq" id="WP_145399175.1">
    <property type="nucleotide sequence ID" value="NZ_VLKU01000010.1"/>
</dbReference>
<evidence type="ECO:0000256" key="2">
    <source>
        <dbReference type="ARBA" id="ARBA00022448"/>
    </source>
</evidence>
<evidence type="ECO:0000256" key="5">
    <source>
        <dbReference type="ARBA" id="ARBA00022970"/>
    </source>
</evidence>
<evidence type="ECO:0000256" key="9">
    <source>
        <dbReference type="SAM" id="Phobius"/>
    </source>
</evidence>
<dbReference type="InterPro" id="IPR001851">
    <property type="entry name" value="ABC_transp_permease"/>
</dbReference>
<keyword evidence="5" id="KW-0029">Amino-acid transport</keyword>
<sequence length="277" mass="29048">MALLLDIATTAALLFIVSAGLFVIFGVLKIINFAHAAWLTIGAYTTVVATKMGLSPWLSLPLAVLVGGLLGAVTEIAIVRPLYRRSLDAILATWGLGVVIVQVITLTFGRDMQMPPALITGTVDVLGLPYSSYRLFLLVAAVIMALAFVLVLERTRLGLNAQAVIMNETLARALGINTSRVRLVTFMLGSAIAALAGVLLTPLSSVDPTMGISWLIGAFMLVMVSGTSVTALALACLCFGAAQVLVSTWISPILGSVTVAVLCAVMLRLHPKGFARG</sequence>
<dbReference type="InterPro" id="IPR052157">
    <property type="entry name" value="BCAA_transport_permease"/>
</dbReference>
<protein>
    <submittedName>
        <fullName evidence="10">Branched-chain amino acid transport system permease protein</fullName>
    </submittedName>
</protein>
<proteinExistence type="inferred from homology"/>
<name>A0A562NGA0_9RHOB</name>
<dbReference type="CDD" id="cd06582">
    <property type="entry name" value="TM_PBP1_LivH_like"/>
    <property type="match status" value="1"/>
</dbReference>
<keyword evidence="6 9" id="KW-1133">Transmembrane helix</keyword>
<dbReference type="Pfam" id="PF02653">
    <property type="entry name" value="BPD_transp_2"/>
    <property type="match status" value="1"/>
</dbReference>
<feature type="transmembrane region" description="Helical" evidence="9">
    <location>
        <begin position="212"/>
        <end position="237"/>
    </location>
</feature>
<evidence type="ECO:0000256" key="7">
    <source>
        <dbReference type="ARBA" id="ARBA00023136"/>
    </source>
</evidence>
<feature type="transmembrane region" description="Helical" evidence="9">
    <location>
        <begin position="58"/>
        <end position="78"/>
    </location>
</feature>